<proteinExistence type="inferred from homology"/>
<evidence type="ECO:0000259" key="16">
    <source>
        <dbReference type="Pfam" id="PF13947"/>
    </source>
</evidence>
<gene>
    <name evidence="18" type="primary">LOC105056495</name>
</gene>
<feature type="signal peptide" evidence="15">
    <location>
        <begin position="1"/>
        <end position="24"/>
    </location>
</feature>
<evidence type="ECO:0000256" key="2">
    <source>
        <dbReference type="ARBA" id="ARBA00004167"/>
    </source>
</evidence>
<dbReference type="AlphaFoldDB" id="A0A6I9S3I9"/>
<evidence type="ECO:0000256" key="8">
    <source>
        <dbReference type="ARBA" id="ARBA00022729"/>
    </source>
</evidence>
<dbReference type="FunCoup" id="A0A6I9S3I9">
    <property type="interactions" value="1"/>
</dbReference>
<keyword evidence="8 15" id="KW-0732">Signal</keyword>
<protein>
    <recommendedName>
        <fullName evidence="4">RING-type E3 ubiquitin transferase</fullName>
        <ecNumber evidence="4">2.3.2.27</ecNumber>
    </recommendedName>
</protein>
<accession>A0A6I9S3I9</accession>
<dbReference type="InterPro" id="IPR025287">
    <property type="entry name" value="WAK_GUB"/>
</dbReference>
<keyword evidence="5" id="KW-0808">Transferase</keyword>
<keyword evidence="11" id="KW-0862">Zinc</keyword>
<evidence type="ECO:0000256" key="3">
    <source>
        <dbReference type="ARBA" id="ARBA00004906"/>
    </source>
</evidence>
<dbReference type="InParanoid" id="A0A6I9S3I9"/>
<evidence type="ECO:0000256" key="1">
    <source>
        <dbReference type="ARBA" id="ARBA00000900"/>
    </source>
</evidence>
<sequence length="255" mass="27694">MAVSGLLSAIFLLLFQARSKMTLGYKEEDFFTACPPSNCGKGGLDVRYPFRVESSPSHCGAPGLVLSCWGNETLLSLPDWGSHKVIDIDYVESFITIRLGDPWSGCQLQNFSSASLTTTVYKPLVASASLVNCSKAWNYGSRTLREAYDVGPVSCLSSADHFVYLAEVDMPVVLLPSDCVVVSNNLVIPGWGTSVQRGEVMLQWDLPEIGYTCSYCESAGGRCKFDWTINQASCSFPEQPGLDSSNKNHTAGESL</sequence>
<keyword evidence="9" id="KW-0863">Zinc-finger</keyword>
<reference evidence="18" key="1">
    <citation type="submission" date="2025-08" db="UniProtKB">
        <authorList>
            <consortium name="RefSeq"/>
        </authorList>
    </citation>
    <scope>IDENTIFICATION</scope>
</reference>
<evidence type="ECO:0000256" key="11">
    <source>
        <dbReference type="ARBA" id="ARBA00022833"/>
    </source>
</evidence>
<dbReference type="EC" id="2.3.2.27" evidence="4"/>
<feature type="chain" id="PRO_5026968855" description="RING-type E3 ubiquitin transferase" evidence="15">
    <location>
        <begin position="25"/>
        <end position="255"/>
    </location>
</feature>
<dbReference type="Proteomes" id="UP000504607">
    <property type="component" value="Chromosome 13"/>
</dbReference>
<evidence type="ECO:0000256" key="9">
    <source>
        <dbReference type="ARBA" id="ARBA00022771"/>
    </source>
</evidence>
<dbReference type="PANTHER" id="PTHR46279">
    <property type="entry name" value="RING/U-BOX SUPERFAMILY PROTEIN"/>
    <property type="match status" value="1"/>
</dbReference>
<evidence type="ECO:0000256" key="7">
    <source>
        <dbReference type="ARBA" id="ARBA00022723"/>
    </source>
</evidence>
<keyword evidence="7" id="KW-0479">Metal-binding</keyword>
<dbReference type="KEGG" id="egu:105056495"/>
<keyword evidence="6" id="KW-0812">Transmembrane</keyword>
<dbReference type="PANTHER" id="PTHR46279:SF9">
    <property type="entry name" value="OS01G0116300 PROTEIN"/>
    <property type="match status" value="1"/>
</dbReference>
<evidence type="ECO:0000256" key="5">
    <source>
        <dbReference type="ARBA" id="ARBA00022679"/>
    </source>
</evidence>
<comment type="pathway">
    <text evidence="3">Protein modification; protein ubiquitination.</text>
</comment>
<evidence type="ECO:0000256" key="6">
    <source>
        <dbReference type="ARBA" id="ARBA00022692"/>
    </source>
</evidence>
<evidence type="ECO:0000256" key="10">
    <source>
        <dbReference type="ARBA" id="ARBA00022786"/>
    </source>
</evidence>
<dbReference type="OrthoDB" id="686687at2759"/>
<keyword evidence="10" id="KW-0833">Ubl conjugation pathway</keyword>
<keyword evidence="17" id="KW-1185">Reference proteome</keyword>
<keyword evidence="13" id="KW-0472">Membrane</keyword>
<evidence type="ECO:0000256" key="4">
    <source>
        <dbReference type="ARBA" id="ARBA00012483"/>
    </source>
</evidence>
<feature type="domain" description="Wall-associated receptor kinase galacturonan-binding" evidence="16">
    <location>
        <begin position="34"/>
        <end position="97"/>
    </location>
</feature>
<dbReference type="GO" id="GO:0008270">
    <property type="term" value="F:zinc ion binding"/>
    <property type="evidence" value="ECO:0007669"/>
    <property type="project" value="UniProtKB-KW"/>
</dbReference>
<comment type="subcellular location">
    <subcellularLocation>
        <location evidence="2">Membrane</location>
        <topology evidence="2">Single-pass membrane protein</topology>
    </subcellularLocation>
</comment>
<evidence type="ECO:0000256" key="12">
    <source>
        <dbReference type="ARBA" id="ARBA00022989"/>
    </source>
</evidence>
<evidence type="ECO:0000256" key="14">
    <source>
        <dbReference type="ARBA" id="ARBA00024209"/>
    </source>
</evidence>
<dbReference type="GO" id="GO:0016020">
    <property type="term" value="C:membrane"/>
    <property type="evidence" value="ECO:0007669"/>
    <property type="project" value="UniProtKB-SubCell"/>
</dbReference>
<dbReference type="GO" id="GO:0030247">
    <property type="term" value="F:polysaccharide binding"/>
    <property type="evidence" value="ECO:0007669"/>
    <property type="project" value="InterPro"/>
</dbReference>
<organism evidence="17 18">
    <name type="scientific">Elaeis guineensis var. tenera</name>
    <name type="common">Oil palm</name>
    <dbReference type="NCBI Taxonomy" id="51953"/>
    <lineage>
        <taxon>Eukaryota</taxon>
        <taxon>Viridiplantae</taxon>
        <taxon>Streptophyta</taxon>
        <taxon>Embryophyta</taxon>
        <taxon>Tracheophyta</taxon>
        <taxon>Spermatophyta</taxon>
        <taxon>Magnoliopsida</taxon>
        <taxon>Liliopsida</taxon>
        <taxon>Arecaceae</taxon>
        <taxon>Arecoideae</taxon>
        <taxon>Cocoseae</taxon>
        <taxon>Elaeidinae</taxon>
        <taxon>Elaeis</taxon>
    </lineage>
</organism>
<dbReference type="RefSeq" id="XP_010937015.1">
    <property type="nucleotide sequence ID" value="XM_010938713.2"/>
</dbReference>
<evidence type="ECO:0000256" key="13">
    <source>
        <dbReference type="ARBA" id="ARBA00023136"/>
    </source>
</evidence>
<evidence type="ECO:0000313" key="18">
    <source>
        <dbReference type="RefSeq" id="XP_010937015.1"/>
    </source>
</evidence>
<dbReference type="InterPro" id="IPR046948">
    <property type="entry name" value="ATL20-22-like"/>
</dbReference>
<comment type="similarity">
    <text evidence="14">Belongs to the RING-type zinc finger family. ATL subfamily.</text>
</comment>
<evidence type="ECO:0000313" key="17">
    <source>
        <dbReference type="Proteomes" id="UP000504607"/>
    </source>
</evidence>
<dbReference type="GeneID" id="105056495"/>
<keyword evidence="12" id="KW-1133">Transmembrane helix</keyword>
<name>A0A6I9S3I9_ELAGV</name>
<dbReference type="Pfam" id="PF13947">
    <property type="entry name" value="GUB_WAK_bind"/>
    <property type="match status" value="1"/>
</dbReference>
<dbReference type="GO" id="GO:0061630">
    <property type="term" value="F:ubiquitin protein ligase activity"/>
    <property type="evidence" value="ECO:0007669"/>
    <property type="project" value="UniProtKB-EC"/>
</dbReference>
<evidence type="ECO:0000256" key="15">
    <source>
        <dbReference type="SAM" id="SignalP"/>
    </source>
</evidence>
<comment type="catalytic activity">
    <reaction evidence="1">
        <text>S-ubiquitinyl-[E2 ubiquitin-conjugating enzyme]-L-cysteine + [acceptor protein]-L-lysine = [E2 ubiquitin-conjugating enzyme]-L-cysteine + N(6)-ubiquitinyl-[acceptor protein]-L-lysine.</text>
        <dbReference type="EC" id="2.3.2.27"/>
    </reaction>
</comment>